<feature type="compositionally biased region" description="Pro residues" evidence="18">
    <location>
        <begin position="359"/>
        <end position="373"/>
    </location>
</feature>
<protein>
    <recommendedName>
        <fullName evidence="14">Insulin gene enhancer protein ISL-1</fullName>
    </recommendedName>
</protein>
<keyword evidence="12" id="KW-0804">Transcription</keyword>
<dbReference type="PROSITE" id="PS00027">
    <property type="entry name" value="HOMEOBOX_1"/>
    <property type="match status" value="1"/>
</dbReference>
<dbReference type="GO" id="GO:0045944">
    <property type="term" value="P:positive regulation of transcription by RNA polymerase II"/>
    <property type="evidence" value="ECO:0007669"/>
    <property type="project" value="InterPro"/>
</dbReference>
<evidence type="ECO:0000259" key="19">
    <source>
        <dbReference type="PROSITE" id="PS50023"/>
    </source>
</evidence>
<dbReference type="InterPro" id="IPR001781">
    <property type="entry name" value="Znf_LIM"/>
</dbReference>
<evidence type="ECO:0000256" key="2">
    <source>
        <dbReference type="ARBA" id="ARBA00022473"/>
    </source>
</evidence>
<gene>
    <name evidence="21" type="ORF">R5R35_006765</name>
</gene>
<reference evidence="21 22" key="1">
    <citation type="submission" date="2024-03" db="EMBL/GenBank/DDBJ databases">
        <title>The genome assembly and annotation of the cricket Gryllus longicercus Weissman &amp; Gray.</title>
        <authorList>
            <person name="Szrajer S."/>
            <person name="Gray D."/>
            <person name="Ylla G."/>
        </authorList>
    </citation>
    <scope>NUCLEOTIDE SEQUENCE [LARGE SCALE GENOMIC DNA]</scope>
    <source>
        <strain evidence="21">DAG 2021-001</strain>
        <tissue evidence="21">Whole body minus gut</tissue>
    </source>
</reference>
<feature type="compositionally biased region" description="Low complexity" evidence="18">
    <location>
        <begin position="160"/>
        <end position="170"/>
    </location>
</feature>
<dbReference type="SMART" id="SM00389">
    <property type="entry name" value="HOX"/>
    <property type="match status" value="1"/>
</dbReference>
<evidence type="ECO:0000256" key="6">
    <source>
        <dbReference type="ARBA" id="ARBA00022833"/>
    </source>
</evidence>
<proteinExistence type="predicted"/>
<feature type="region of interest" description="Disordered" evidence="18">
    <location>
        <begin position="342"/>
        <end position="401"/>
    </location>
</feature>
<dbReference type="FunFam" id="1.10.10.60:FF:000041">
    <property type="entry name" value="insulin gene enhancer protein ISL-1"/>
    <property type="match status" value="1"/>
</dbReference>
<dbReference type="InterPro" id="IPR047169">
    <property type="entry name" value="ISL1/2-like"/>
</dbReference>
<dbReference type="SMART" id="SM00132">
    <property type="entry name" value="LIM"/>
    <property type="match status" value="2"/>
</dbReference>
<organism evidence="21 22">
    <name type="scientific">Gryllus longicercus</name>
    <dbReference type="NCBI Taxonomy" id="2509291"/>
    <lineage>
        <taxon>Eukaryota</taxon>
        <taxon>Metazoa</taxon>
        <taxon>Ecdysozoa</taxon>
        <taxon>Arthropoda</taxon>
        <taxon>Hexapoda</taxon>
        <taxon>Insecta</taxon>
        <taxon>Pterygota</taxon>
        <taxon>Neoptera</taxon>
        <taxon>Polyneoptera</taxon>
        <taxon>Orthoptera</taxon>
        <taxon>Ensifera</taxon>
        <taxon>Gryllidea</taxon>
        <taxon>Grylloidea</taxon>
        <taxon>Gryllidae</taxon>
        <taxon>Gryllinae</taxon>
        <taxon>Gryllus</taxon>
    </lineage>
</organism>
<keyword evidence="9 15" id="KW-0238">DNA-binding</keyword>
<sequence length="401" mass="43343">MAEQPQKKRRLSLCVGCGAQIHDQYILRVAPDLEWHAACLKCAECHQFLDETCTCFVRDGKTYCKRDYVRLFGTKCDKCGLSFSKNDFVMRAKTKIYHIECFRCSACERQLIPGDEFALRDDGLFCKEDHEVLEKASNSENNNNTTNVNNNTPAGHHNEGSNSDSSESGSAKGGGGGGGGGGGRGGGGAGGGGGGGAGGGGGGGKVSSDGKPTRVRTVLNEKQLHTLRTCYNANPRPDALMKEQLVEMTGLSPRVIRVWFQNKRCKDKKKAMLMKQQMQQEKGGRQLGYGGMQGIPMVASSPVRHESPLGVSPIEVQTYQPPWKALSDFALHTDLERLDPGAPPFQHLVNQMHGYDLHGPPPPPHELGPPPPADMAHPDSTDSYVTYLESDDSLHHDGGSP</sequence>
<feature type="compositionally biased region" description="Gly residues" evidence="18">
    <location>
        <begin position="171"/>
        <end position="205"/>
    </location>
</feature>
<evidence type="ECO:0000256" key="13">
    <source>
        <dbReference type="ARBA" id="ARBA00023242"/>
    </source>
</evidence>
<evidence type="ECO:0000256" key="10">
    <source>
        <dbReference type="ARBA" id="ARBA00023155"/>
    </source>
</evidence>
<keyword evidence="11" id="KW-0010">Activator</keyword>
<dbReference type="Gene3D" id="1.10.10.60">
    <property type="entry name" value="Homeodomain-like"/>
    <property type="match status" value="1"/>
</dbReference>
<dbReference type="GO" id="GO:0048665">
    <property type="term" value="P:neuron fate specification"/>
    <property type="evidence" value="ECO:0007669"/>
    <property type="project" value="InterPro"/>
</dbReference>
<feature type="DNA-binding region" description="Homeobox" evidence="15">
    <location>
        <begin position="212"/>
        <end position="271"/>
    </location>
</feature>
<evidence type="ECO:0000259" key="20">
    <source>
        <dbReference type="PROSITE" id="PS50071"/>
    </source>
</evidence>
<dbReference type="PANTHER" id="PTHR24204">
    <property type="entry name" value="INSULIN GENE ENHANCER PROTEIN"/>
    <property type="match status" value="1"/>
</dbReference>
<evidence type="ECO:0000256" key="18">
    <source>
        <dbReference type="SAM" id="MobiDB-lite"/>
    </source>
</evidence>
<name>A0AAN9V8E5_9ORTH</name>
<evidence type="ECO:0000256" key="5">
    <source>
        <dbReference type="ARBA" id="ARBA00022782"/>
    </source>
</evidence>
<keyword evidence="3 16" id="KW-0479">Metal-binding</keyword>
<keyword evidence="6 16" id="KW-0862">Zinc</keyword>
<dbReference type="SUPFAM" id="SSF57716">
    <property type="entry name" value="Glucocorticoid receptor-like (DNA-binding domain)"/>
    <property type="match status" value="2"/>
</dbReference>
<evidence type="ECO:0000256" key="15">
    <source>
        <dbReference type="PROSITE-ProRule" id="PRU00108"/>
    </source>
</evidence>
<keyword evidence="2" id="KW-0217">Developmental protein</keyword>
<comment type="caution">
    <text evidence="21">The sequence shown here is derived from an EMBL/GenBank/DDBJ whole genome shotgun (WGS) entry which is preliminary data.</text>
</comment>
<keyword evidence="8 16" id="KW-0440">LIM domain</keyword>
<keyword evidence="13 15" id="KW-0539">Nucleus</keyword>
<dbReference type="InterPro" id="IPR047244">
    <property type="entry name" value="ISL1/2-like_LIM1"/>
</dbReference>
<dbReference type="GO" id="GO:0005634">
    <property type="term" value="C:nucleus"/>
    <property type="evidence" value="ECO:0007669"/>
    <property type="project" value="UniProtKB-SubCell"/>
</dbReference>
<dbReference type="FunFam" id="2.10.110.10:FF:000034">
    <property type="entry name" value="Insulin gene enhancer protein ISL"/>
    <property type="match status" value="1"/>
</dbReference>
<dbReference type="PROSITE" id="PS50071">
    <property type="entry name" value="HOMEOBOX_2"/>
    <property type="match status" value="1"/>
</dbReference>
<feature type="domain" description="Homeobox" evidence="20">
    <location>
        <begin position="210"/>
        <end position="270"/>
    </location>
</feature>
<keyword evidence="5" id="KW-0221">Differentiation</keyword>
<feature type="compositionally biased region" description="Basic and acidic residues" evidence="18">
    <location>
        <begin position="392"/>
        <end position="401"/>
    </location>
</feature>
<feature type="region of interest" description="Disordered" evidence="18">
    <location>
        <begin position="136"/>
        <end position="212"/>
    </location>
</feature>
<evidence type="ECO:0000256" key="1">
    <source>
        <dbReference type="ARBA" id="ARBA00004123"/>
    </source>
</evidence>
<dbReference type="Proteomes" id="UP001378592">
    <property type="component" value="Unassembled WGS sequence"/>
</dbReference>
<accession>A0AAN9V8E5</accession>
<evidence type="ECO:0000256" key="3">
    <source>
        <dbReference type="ARBA" id="ARBA00022723"/>
    </source>
</evidence>
<dbReference type="PROSITE" id="PS50023">
    <property type="entry name" value="LIM_DOMAIN_2"/>
    <property type="match status" value="2"/>
</dbReference>
<dbReference type="CDD" id="cd00086">
    <property type="entry name" value="homeodomain"/>
    <property type="match status" value="1"/>
</dbReference>
<evidence type="ECO:0000256" key="17">
    <source>
        <dbReference type="RuleBase" id="RU000682"/>
    </source>
</evidence>
<dbReference type="PANTHER" id="PTHR24204:SF8">
    <property type="entry name" value="TAILUP, ISOFORM A"/>
    <property type="match status" value="1"/>
</dbReference>
<keyword evidence="4" id="KW-0677">Repeat</keyword>
<dbReference type="FunFam" id="2.10.110.10:FF:000056">
    <property type="entry name" value="insulin gene enhancer protein ISL-1"/>
    <property type="match status" value="1"/>
</dbReference>
<feature type="domain" description="LIM zinc-binding" evidence="19">
    <location>
        <begin position="75"/>
        <end position="136"/>
    </location>
</feature>
<evidence type="ECO:0000256" key="11">
    <source>
        <dbReference type="ARBA" id="ARBA00023159"/>
    </source>
</evidence>
<dbReference type="GO" id="GO:0007409">
    <property type="term" value="P:axonogenesis"/>
    <property type="evidence" value="ECO:0007669"/>
    <property type="project" value="TreeGrafter"/>
</dbReference>
<keyword evidence="22" id="KW-1185">Reference proteome</keyword>
<dbReference type="CDD" id="cd09374">
    <property type="entry name" value="LIM2_Isl"/>
    <property type="match status" value="1"/>
</dbReference>
<feature type="compositionally biased region" description="Low complexity" evidence="18">
    <location>
        <begin position="141"/>
        <end position="152"/>
    </location>
</feature>
<evidence type="ECO:0000313" key="22">
    <source>
        <dbReference type="Proteomes" id="UP001378592"/>
    </source>
</evidence>
<evidence type="ECO:0000256" key="16">
    <source>
        <dbReference type="PROSITE-ProRule" id="PRU00125"/>
    </source>
</evidence>
<feature type="domain" description="LIM zinc-binding" evidence="19">
    <location>
        <begin position="12"/>
        <end position="74"/>
    </location>
</feature>
<dbReference type="SUPFAM" id="SSF46689">
    <property type="entry name" value="Homeodomain-like"/>
    <property type="match status" value="1"/>
</dbReference>
<dbReference type="AlphaFoldDB" id="A0AAN9V8E5"/>
<dbReference type="Pfam" id="PF00046">
    <property type="entry name" value="Homeodomain"/>
    <property type="match status" value="1"/>
</dbReference>
<dbReference type="GO" id="GO:0000981">
    <property type="term" value="F:DNA-binding transcription factor activity, RNA polymerase II-specific"/>
    <property type="evidence" value="ECO:0007669"/>
    <property type="project" value="InterPro"/>
</dbReference>
<dbReference type="InterPro" id="IPR001356">
    <property type="entry name" value="HD"/>
</dbReference>
<dbReference type="InterPro" id="IPR017970">
    <property type="entry name" value="Homeobox_CS"/>
</dbReference>
<evidence type="ECO:0000256" key="7">
    <source>
        <dbReference type="ARBA" id="ARBA00023015"/>
    </source>
</evidence>
<dbReference type="PROSITE" id="PS00478">
    <property type="entry name" value="LIM_DOMAIN_1"/>
    <property type="match status" value="2"/>
</dbReference>
<evidence type="ECO:0000256" key="12">
    <source>
        <dbReference type="ARBA" id="ARBA00023163"/>
    </source>
</evidence>
<dbReference type="GO" id="GO:0046872">
    <property type="term" value="F:metal ion binding"/>
    <property type="evidence" value="ECO:0007669"/>
    <property type="project" value="UniProtKB-KW"/>
</dbReference>
<dbReference type="Gene3D" id="2.10.110.10">
    <property type="entry name" value="Cysteine Rich Protein"/>
    <property type="match status" value="2"/>
</dbReference>
<dbReference type="GO" id="GO:0003677">
    <property type="term" value="F:DNA binding"/>
    <property type="evidence" value="ECO:0007669"/>
    <property type="project" value="UniProtKB-UniRule"/>
</dbReference>
<keyword evidence="7" id="KW-0805">Transcription regulation</keyword>
<evidence type="ECO:0000256" key="4">
    <source>
        <dbReference type="ARBA" id="ARBA00022737"/>
    </source>
</evidence>
<keyword evidence="10 15" id="KW-0371">Homeobox</keyword>
<dbReference type="Pfam" id="PF00412">
    <property type="entry name" value="LIM"/>
    <property type="match status" value="2"/>
</dbReference>
<comment type="subcellular location">
    <subcellularLocation>
        <location evidence="1 15 17">Nucleus</location>
    </subcellularLocation>
</comment>
<evidence type="ECO:0000256" key="9">
    <source>
        <dbReference type="ARBA" id="ARBA00023125"/>
    </source>
</evidence>
<dbReference type="EMBL" id="JAZDUA010000631">
    <property type="protein sequence ID" value="KAK7790392.1"/>
    <property type="molecule type" value="Genomic_DNA"/>
</dbReference>
<dbReference type="InterPro" id="IPR009057">
    <property type="entry name" value="Homeodomain-like_sf"/>
</dbReference>
<evidence type="ECO:0000256" key="14">
    <source>
        <dbReference type="ARBA" id="ARBA00041167"/>
    </source>
</evidence>
<evidence type="ECO:0000313" key="21">
    <source>
        <dbReference type="EMBL" id="KAK7790392.1"/>
    </source>
</evidence>
<dbReference type="CDD" id="cd09366">
    <property type="entry name" value="LIM1_Isl"/>
    <property type="match status" value="1"/>
</dbReference>
<evidence type="ECO:0000256" key="8">
    <source>
        <dbReference type="ARBA" id="ARBA00023038"/>
    </source>
</evidence>